<evidence type="ECO:0000313" key="3">
    <source>
        <dbReference type="Proteomes" id="UP000676939"/>
    </source>
</evidence>
<sequence length="33" mass="3579">MRIIDILFILALGCIPGVIALAFFLGRSYSPVV</sequence>
<keyword evidence="3" id="KW-1185">Reference proteome</keyword>
<name>A0A8S5KZT2_9VIRU</name>
<dbReference type="RefSeq" id="YP_010770787.1">
    <property type="nucleotide sequence ID" value="NC_074390.1"/>
</dbReference>
<reference evidence="2" key="1">
    <citation type="submission" date="2020-09" db="EMBL/GenBank/DDBJ databases">
        <title>Leviviricetes taxonomy.</title>
        <authorList>
            <person name="Stockdale S.R."/>
            <person name="Callanan J."/>
            <person name="Adriaenssens E.M."/>
            <person name="Kuhn J.H."/>
            <person name="Rumnieks J."/>
            <person name="Shkoporov A."/>
            <person name="Draper L.A."/>
            <person name="Ross P."/>
            <person name="Hill C."/>
        </authorList>
    </citation>
    <scope>NUCLEOTIDE SEQUENCE</scope>
</reference>
<evidence type="ECO:0000256" key="1">
    <source>
        <dbReference type="SAM" id="Phobius"/>
    </source>
</evidence>
<feature type="transmembrane region" description="Helical" evidence="1">
    <location>
        <begin position="6"/>
        <end position="26"/>
    </location>
</feature>
<keyword evidence="1" id="KW-0812">Transmembrane</keyword>
<proteinExistence type="predicted"/>
<gene>
    <name evidence="2" type="primary">SRR5467091_16_3</name>
</gene>
<keyword evidence="1" id="KW-0472">Membrane</keyword>
<accession>A0A8S5KZT2</accession>
<protein>
    <submittedName>
        <fullName evidence="2">Uncharacterized protein</fullName>
    </submittedName>
</protein>
<dbReference type="KEGG" id="vg:80400316"/>
<dbReference type="EMBL" id="BK013658">
    <property type="protein sequence ID" value="DAD50897.1"/>
    <property type="molecule type" value="Genomic_RNA"/>
</dbReference>
<dbReference type="Proteomes" id="UP000676939">
    <property type="component" value="Segment"/>
</dbReference>
<organism evidence="2 3">
    <name type="scientific">ssRNA phage SRR5467091_16</name>
    <dbReference type="NCBI Taxonomy" id="2786466"/>
    <lineage>
        <taxon>Viruses</taxon>
        <taxon>Riboviria</taxon>
        <taxon>Orthornavirae</taxon>
        <taxon>Lenarviricota</taxon>
        <taxon>Leviviricetes</taxon>
        <taxon>Timlovirales</taxon>
        <taxon>Steitzviridae</taxon>
        <taxon>Hodnevirus</taxon>
        <taxon>Hodnevirus asiadaptatum</taxon>
        <taxon>Jiforsuvirus asiadaptatum</taxon>
    </lineage>
</organism>
<keyword evidence="1" id="KW-1133">Transmembrane helix</keyword>
<evidence type="ECO:0000313" key="2">
    <source>
        <dbReference type="EMBL" id="DAD50897.1"/>
    </source>
</evidence>
<dbReference type="GeneID" id="80400316"/>